<evidence type="ECO:0000313" key="3">
    <source>
        <dbReference type="Proteomes" id="UP000177596"/>
    </source>
</evidence>
<organism evidence="2 3">
    <name type="scientific">Candidatus Woesebacteria bacterium RIFOXYD1_FULL_43_18</name>
    <dbReference type="NCBI Taxonomy" id="1802551"/>
    <lineage>
        <taxon>Bacteria</taxon>
        <taxon>Candidatus Woeseibacteriota</taxon>
    </lineage>
</organism>
<keyword evidence="1" id="KW-0175">Coiled coil</keyword>
<sequence length="127" mass="14302">MKIIEYVKIKAKTLLGIATWVLALLLLVSTVRNIGRVRGINSAVQEEKQKVEKMKDENAALEAQIAQTQGSAFIEKQIRDKLGLAKEGEAIVVLPDVEILRKLAPQTTVEQNSLPDPNWRKWLKLFI</sequence>
<dbReference type="EMBL" id="MGIL01000001">
    <property type="protein sequence ID" value="OGM88921.1"/>
    <property type="molecule type" value="Genomic_DNA"/>
</dbReference>
<proteinExistence type="predicted"/>
<dbReference type="InterPro" id="IPR007060">
    <property type="entry name" value="FtsL/DivIC"/>
</dbReference>
<dbReference type="Proteomes" id="UP000177596">
    <property type="component" value="Unassembled WGS sequence"/>
</dbReference>
<protein>
    <recommendedName>
        <fullName evidence="4">Cell division protein FtsL</fullName>
    </recommendedName>
</protein>
<gene>
    <name evidence="2" type="ORF">A2573_02260</name>
</gene>
<evidence type="ECO:0000313" key="2">
    <source>
        <dbReference type="EMBL" id="OGM88921.1"/>
    </source>
</evidence>
<reference evidence="2 3" key="1">
    <citation type="journal article" date="2016" name="Nat. Commun.">
        <title>Thousands of microbial genomes shed light on interconnected biogeochemical processes in an aquifer system.</title>
        <authorList>
            <person name="Anantharaman K."/>
            <person name="Brown C.T."/>
            <person name="Hug L.A."/>
            <person name="Sharon I."/>
            <person name="Castelle C.J."/>
            <person name="Probst A.J."/>
            <person name="Thomas B.C."/>
            <person name="Singh A."/>
            <person name="Wilkins M.J."/>
            <person name="Karaoz U."/>
            <person name="Brodie E.L."/>
            <person name="Williams K.H."/>
            <person name="Hubbard S.S."/>
            <person name="Banfield J.F."/>
        </authorList>
    </citation>
    <scope>NUCLEOTIDE SEQUENCE [LARGE SCALE GENOMIC DNA]</scope>
</reference>
<evidence type="ECO:0000256" key="1">
    <source>
        <dbReference type="SAM" id="Coils"/>
    </source>
</evidence>
<evidence type="ECO:0008006" key="4">
    <source>
        <dbReference type="Google" id="ProtNLM"/>
    </source>
</evidence>
<dbReference type="Pfam" id="PF04977">
    <property type="entry name" value="DivIC"/>
    <property type="match status" value="1"/>
</dbReference>
<name>A0A1F8DJX7_9BACT</name>
<feature type="coiled-coil region" evidence="1">
    <location>
        <begin position="37"/>
        <end position="71"/>
    </location>
</feature>
<comment type="caution">
    <text evidence="2">The sequence shown here is derived from an EMBL/GenBank/DDBJ whole genome shotgun (WGS) entry which is preliminary data.</text>
</comment>
<accession>A0A1F8DJX7</accession>
<dbReference type="AlphaFoldDB" id="A0A1F8DJX7"/>